<comment type="caution">
    <text evidence="1">The sequence shown here is derived from an EMBL/GenBank/DDBJ whole genome shotgun (WGS) entry which is preliminary data.</text>
</comment>
<dbReference type="AlphaFoldDB" id="A0AAW2PHA5"/>
<reference evidence="1" key="1">
    <citation type="submission" date="2020-06" db="EMBL/GenBank/DDBJ databases">
        <authorList>
            <person name="Li T."/>
            <person name="Hu X."/>
            <person name="Zhang T."/>
            <person name="Song X."/>
            <person name="Zhang H."/>
            <person name="Dai N."/>
            <person name="Sheng W."/>
            <person name="Hou X."/>
            <person name="Wei L."/>
        </authorList>
    </citation>
    <scope>NUCLEOTIDE SEQUENCE</scope>
    <source>
        <strain evidence="1">G02</strain>
        <tissue evidence="1">Leaf</tissue>
    </source>
</reference>
<accession>A0AAW2PHA5</accession>
<organism evidence="1">
    <name type="scientific">Sesamum radiatum</name>
    <name type="common">Black benniseed</name>
    <dbReference type="NCBI Taxonomy" id="300843"/>
    <lineage>
        <taxon>Eukaryota</taxon>
        <taxon>Viridiplantae</taxon>
        <taxon>Streptophyta</taxon>
        <taxon>Embryophyta</taxon>
        <taxon>Tracheophyta</taxon>
        <taxon>Spermatophyta</taxon>
        <taxon>Magnoliopsida</taxon>
        <taxon>eudicotyledons</taxon>
        <taxon>Gunneridae</taxon>
        <taxon>Pentapetalae</taxon>
        <taxon>asterids</taxon>
        <taxon>lamiids</taxon>
        <taxon>Lamiales</taxon>
        <taxon>Pedaliaceae</taxon>
        <taxon>Sesamum</taxon>
    </lineage>
</organism>
<sequence>MLKKLDTCQADMIDWNRTSFGNVVHQVKTISQYIDKMQQGIITATTNQKIEQARKNLDELLIMEELIWKQRAKAPWLKEGDRNTTFFHAKASERKHKKVIKRLKDDTGRQIEAELGVRRVILEYFVEIFRSSQPEVDAMNGF</sequence>
<name>A0AAW2PHA5_SESRA</name>
<gene>
    <name evidence="1" type="ORF">Sradi_4000400</name>
</gene>
<protein>
    <submittedName>
        <fullName evidence="1">Uncharacterized protein</fullName>
    </submittedName>
</protein>
<evidence type="ECO:0000313" key="1">
    <source>
        <dbReference type="EMBL" id="KAL0355535.1"/>
    </source>
</evidence>
<dbReference type="EMBL" id="JACGWJ010000017">
    <property type="protein sequence ID" value="KAL0355535.1"/>
    <property type="molecule type" value="Genomic_DNA"/>
</dbReference>
<proteinExistence type="predicted"/>
<reference evidence="1" key="2">
    <citation type="journal article" date="2024" name="Plant">
        <title>Genomic evolution and insights into agronomic trait innovations of Sesamum species.</title>
        <authorList>
            <person name="Miao H."/>
            <person name="Wang L."/>
            <person name="Qu L."/>
            <person name="Liu H."/>
            <person name="Sun Y."/>
            <person name="Le M."/>
            <person name="Wang Q."/>
            <person name="Wei S."/>
            <person name="Zheng Y."/>
            <person name="Lin W."/>
            <person name="Duan Y."/>
            <person name="Cao H."/>
            <person name="Xiong S."/>
            <person name="Wang X."/>
            <person name="Wei L."/>
            <person name="Li C."/>
            <person name="Ma Q."/>
            <person name="Ju M."/>
            <person name="Zhao R."/>
            <person name="Li G."/>
            <person name="Mu C."/>
            <person name="Tian Q."/>
            <person name="Mei H."/>
            <person name="Zhang T."/>
            <person name="Gao T."/>
            <person name="Zhang H."/>
        </authorList>
    </citation>
    <scope>NUCLEOTIDE SEQUENCE</scope>
    <source>
        <strain evidence="1">G02</strain>
    </source>
</reference>